<keyword evidence="5" id="KW-1185">Reference proteome</keyword>
<sequence>MLNSFIDSSPAISRLLSTANNFTFLAPSNTAINAWLAAPGTTSLTTDDVEALISYHLLHGTFPVASFSQNPLFPNSNLNNVTFENVTNGQTVELLQTSNSPSLLSGNATVSTISKADIACTGGFVHILNTILTIPLDVVDFASVQPELQFFDQFLNVGKYTTAIEAPVIEPILASTNVTYFVPNTAEAIANFTNIANIVPPQELGAIFGYHVIPNAILHSTDLQNGMVLQTFQGSDVYITVQGGQVFVNQAKVLQVDFLVANGVLHTLDSVLSRFNATPPFGGPGNFTGFPGPFGPFPHNKPILPSTKAGIAVGVVAIVAGSFTGLYFLIRCLRRREARKQADAIREISKPQEFPKIPPKANRILGQDLETGRAAALQSQKRLELEMMGVAQPMDSSTGRPPIPKRAEARKTFL</sequence>
<keyword evidence="2" id="KW-1133">Transmembrane helix</keyword>
<dbReference type="InterPro" id="IPR050904">
    <property type="entry name" value="Adhesion/Biosynth-related"/>
</dbReference>
<keyword evidence="2" id="KW-0472">Membrane</keyword>
<feature type="domain" description="FAS1" evidence="3">
    <location>
        <begin position="1"/>
        <end position="132"/>
    </location>
</feature>
<dbReference type="EMBL" id="KZ613947">
    <property type="protein sequence ID" value="PMD39006.1"/>
    <property type="molecule type" value="Genomic_DNA"/>
</dbReference>
<dbReference type="Pfam" id="PF02469">
    <property type="entry name" value="Fasciclin"/>
    <property type="match status" value="2"/>
</dbReference>
<evidence type="ECO:0000259" key="3">
    <source>
        <dbReference type="PROSITE" id="PS50213"/>
    </source>
</evidence>
<evidence type="ECO:0000256" key="1">
    <source>
        <dbReference type="SAM" id="MobiDB-lite"/>
    </source>
</evidence>
<dbReference type="OrthoDB" id="286301at2759"/>
<evidence type="ECO:0000256" key="2">
    <source>
        <dbReference type="SAM" id="Phobius"/>
    </source>
</evidence>
<dbReference type="SMART" id="SM00554">
    <property type="entry name" value="FAS1"/>
    <property type="match status" value="2"/>
</dbReference>
<feature type="transmembrane region" description="Helical" evidence="2">
    <location>
        <begin position="309"/>
        <end position="330"/>
    </location>
</feature>
<dbReference type="Proteomes" id="UP000235786">
    <property type="component" value="Unassembled WGS sequence"/>
</dbReference>
<gene>
    <name evidence="4" type="ORF">L207DRAFT_584401</name>
</gene>
<accession>A0A2J6RKF4</accession>
<dbReference type="Gene3D" id="2.30.180.10">
    <property type="entry name" value="FAS1 domain"/>
    <property type="match status" value="2"/>
</dbReference>
<protein>
    <submittedName>
        <fullName evidence="4">FAS1 domain-containing protein</fullName>
    </submittedName>
</protein>
<feature type="compositionally biased region" description="Basic and acidic residues" evidence="1">
    <location>
        <begin position="405"/>
        <end position="414"/>
    </location>
</feature>
<dbReference type="GO" id="GO:0000329">
    <property type="term" value="C:fungal-type vacuole membrane"/>
    <property type="evidence" value="ECO:0007669"/>
    <property type="project" value="TreeGrafter"/>
</dbReference>
<feature type="domain" description="FAS1" evidence="3">
    <location>
        <begin position="135"/>
        <end position="272"/>
    </location>
</feature>
<dbReference type="PANTHER" id="PTHR10900">
    <property type="entry name" value="PERIOSTIN-RELATED"/>
    <property type="match status" value="1"/>
</dbReference>
<organism evidence="4 5">
    <name type="scientific">Hyaloscypha variabilis (strain UAMH 11265 / GT02V1 / F)</name>
    <name type="common">Meliniomyces variabilis</name>
    <dbReference type="NCBI Taxonomy" id="1149755"/>
    <lineage>
        <taxon>Eukaryota</taxon>
        <taxon>Fungi</taxon>
        <taxon>Dikarya</taxon>
        <taxon>Ascomycota</taxon>
        <taxon>Pezizomycotina</taxon>
        <taxon>Leotiomycetes</taxon>
        <taxon>Helotiales</taxon>
        <taxon>Hyaloscyphaceae</taxon>
        <taxon>Hyaloscypha</taxon>
        <taxon>Hyaloscypha variabilis</taxon>
    </lineage>
</organism>
<dbReference type="SUPFAM" id="SSF82153">
    <property type="entry name" value="FAS1 domain"/>
    <property type="match status" value="2"/>
</dbReference>
<dbReference type="PANTHER" id="PTHR10900:SF77">
    <property type="entry name" value="FI19380P1"/>
    <property type="match status" value="1"/>
</dbReference>
<dbReference type="STRING" id="1149755.A0A2J6RKF4"/>
<keyword evidence="2" id="KW-0812">Transmembrane</keyword>
<evidence type="ECO:0000313" key="4">
    <source>
        <dbReference type="EMBL" id="PMD39006.1"/>
    </source>
</evidence>
<evidence type="ECO:0000313" key="5">
    <source>
        <dbReference type="Proteomes" id="UP000235786"/>
    </source>
</evidence>
<dbReference type="PROSITE" id="PS50213">
    <property type="entry name" value="FAS1"/>
    <property type="match status" value="2"/>
</dbReference>
<dbReference type="GO" id="GO:0016236">
    <property type="term" value="P:macroautophagy"/>
    <property type="evidence" value="ECO:0007669"/>
    <property type="project" value="TreeGrafter"/>
</dbReference>
<proteinExistence type="predicted"/>
<feature type="region of interest" description="Disordered" evidence="1">
    <location>
        <begin position="391"/>
        <end position="414"/>
    </location>
</feature>
<dbReference type="AlphaFoldDB" id="A0A2J6RKF4"/>
<reference evidence="4 5" key="1">
    <citation type="submission" date="2016-04" db="EMBL/GenBank/DDBJ databases">
        <title>A degradative enzymes factory behind the ericoid mycorrhizal symbiosis.</title>
        <authorList>
            <consortium name="DOE Joint Genome Institute"/>
            <person name="Martino E."/>
            <person name="Morin E."/>
            <person name="Grelet G."/>
            <person name="Kuo A."/>
            <person name="Kohler A."/>
            <person name="Daghino S."/>
            <person name="Barry K."/>
            <person name="Choi C."/>
            <person name="Cichocki N."/>
            <person name="Clum A."/>
            <person name="Copeland A."/>
            <person name="Hainaut M."/>
            <person name="Haridas S."/>
            <person name="Labutti K."/>
            <person name="Lindquist E."/>
            <person name="Lipzen A."/>
            <person name="Khouja H.-R."/>
            <person name="Murat C."/>
            <person name="Ohm R."/>
            <person name="Olson A."/>
            <person name="Spatafora J."/>
            <person name="Veneault-Fourrey C."/>
            <person name="Henrissat B."/>
            <person name="Grigoriev I."/>
            <person name="Martin F."/>
            <person name="Perotto S."/>
        </authorList>
    </citation>
    <scope>NUCLEOTIDE SEQUENCE [LARGE SCALE GENOMIC DNA]</scope>
    <source>
        <strain evidence="4 5">F</strain>
    </source>
</reference>
<name>A0A2J6RKF4_HYAVF</name>
<dbReference type="InterPro" id="IPR000782">
    <property type="entry name" value="FAS1_domain"/>
</dbReference>
<dbReference type="InterPro" id="IPR036378">
    <property type="entry name" value="FAS1_dom_sf"/>
</dbReference>